<reference evidence="2 3" key="1">
    <citation type="submission" date="2015-05" db="EMBL/GenBank/DDBJ databases">
        <title>Genome sequencing and analysis of members of genus Stenotrophomonas.</title>
        <authorList>
            <person name="Patil P.P."/>
            <person name="Midha S."/>
            <person name="Patil P.B."/>
        </authorList>
    </citation>
    <scope>NUCLEOTIDE SEQUENCE [LARGE SCALE GENOMIC DNA]</scope>
    <source>
        <strain evidence="2 3">JCM 16244</strain>
    </source>
</reference>
<dbReference type="EMBL" id="LDJP01000018">
    <property type="protein sequence ID" value="KRG87630.1"/>
    <property type="molecule type" value="Genomic_DNA"/>
</dbReference>
<evidence type="ECO:0000313" key="3">
    <source>
        <dbReference type="Proteomes" id="UP000050940"/>
    </source>
</evidence>
<comment type="caution">
    <text evidence="2">The sequence shown here is derived from an EMBL/GenBank/DDBJ whole genome shotgun (WGS) entry which is preliminary data.</text>
</comment>
<name>A0A0R0EBN0_9GAMM</name>
<protein>
    <recommendedName>
        <fullName evidence="4">Secreted protein</fullName>
    </recommendedName>
</protein>
<dbReference type="PATRIC" id="fig|659018.3.peg.719"/>
<keyword evidence="1" id="KW-0732">Signal</keyword>
<keyword evidence="3" id="KW-1185">Reference proteome</keyword>
<dbReference type="RefSeq" id="WP_057639999.1">
    <property type="nucleotide sequence ID" value="NZ_LDJP01000018.1"/>
</dbReference>
<feature type="chain" id="PRO_5006396943" description="Secreted protein" evidence="1">
    <location>
        <begin position="29"/>
        <end position="275"/>
    </location>
</feature>
<evidence type="ECO:0008006" key="4">
    <source>
        <dbReference type="Google" id="ProtNLM"/>
    </source>
</evidence>
<accession>A0A0R0EBN0</accession>
<dbReference type="AlphaFoldDB" id="A0A0R0EBN0"/>
<evidence type="ECO:0000256" key="1">
    <source>
        <dbReference type="SAM" id="SignalP"/>
    </source>
</evidence>
<gene>
    <name evidence="2" type="ORF">ABB34_04185</name>
</gene>
<dbReference type="Proteomes" id="UP000050940">
    <property type="component" value="Unassembled WGS sequence"/>
</dbReference>
<proteinExistence type="predicted"/>
<sequence length="275" mass="30493">MRNLRLIPAIAAPCALALGLFHALPAHAAEDDPRFTLRLGAMNIDSDNTLRGSGEIDGQAASFSEDFSLGGKEWEPRVDGLFRLGDRQRLIFDYFRYDKDRRETLDEGVSFGDASVPAGSFVKGELKYQVASLVYDYSLVDAEQFDFGLQLGAEYAKVSGKAYADLGDLYQGRFLDESTDGIAPVVGARLTFTPSEHWLINLQGQYLNTRWGSFDDYKGDLSRANAIVQYNFNRNFGIFAGYDWFKLDVDKRGSDGIVGLKQEFKGPLAGVSLSF</sequence>
<evidence type="ECO:0000313" key="2">
    <source>
        <dbReference type="EMBL" id="KRG87630.1"/>
    </source>
</evidence>
<organism evidence="2 3">
    <name type="scientific">Stenotrophomonas daejeonensis</name>
    <dbReference type="NCBI Taxonomy" id="659018"/>
    <lineage>
        <taxon>Bacteria</taxon>
        <taxon>Pseudomonadati</taxon>
        <taxon>Pseudomonadota</taxon>
        <taxon>Gammaproteobacteria</taxon>
        <taxon>Lysobacterales</taxon>
        <taxon>Lysobacteraceae</taxon>
        <taxon>Stenotrophomonas</taxon>
    </lineage>
</organism>
<dbReference type="SUPFAM" id="SSF56935">
    <property type="entry name" value="Porins"/>
    <property type="match status" value="1"/>
</dbReference>
<feature type="signal peptide" evidence="1">
    <location>
        <begin position="1"/>
        <end position="28"/>
    </location>
</feature>
<dbReference type="OrthoDB" id="597163at2"/>